<dbReference type="InterPro" id="IPR050768">
    <property type="entry name" value="UPF0353/GerABKA_families"/>
</dbReference>
<accession>A0AA37T3U1</accession>
<dbReference type="SUPFAM" id="SSF53300">
    <property type="entry name" value="vWA-like"/>
    <property type="match status" value="1"/>
</dbReference>
<feature type="domain" description="VWFA" evidence="2">
    <location>
        <begin position="91"/>
        <end position="286"/>
    </location>
</feature>
<name>A0AA37T3U1_9GAMM</name>
<organism evidence="3 4">
    <name type="scientific">Marinibactrum halimedae</name>
    <dbReference type="NCBI Taxonomy" id="1444977"/>
    <lineage>
        <taxon>Bacteria</taxon>
        <taxon>Pseudomonadati</taxon>
        <taxon>Pseudomonadota</taxon>
        <taxon>Gammaproteobacteria</taxon>
        <taxon>Cellvibrionales</taxon>
        <taxon>Cellvibrionaceae</taxon>
        <taxon>Marinibactrum</taxon>
    </lineage>
</organism>
<dbReference type="EMBL" id="BSPD01000056">
    <property type="protein sequence ID" value="GLS26549.1"/>
    <property type="molecule type" value="Genomic_DNA"/>
</dbReference>
<dbReference type="SMART" id="SM00327">
    <property type="entry name" value="VWA"/>
    <property type="match status" value="1"/>
</dbReference>
<evidence type="ECO:0000256" key="1">
    <source>
        <dbReference type="SAM" id="Phobius"/>
    </source>
</evidence>
<sequence>MLTFEWLWVWWLLPLPMVFWLILPAAKRQQSALKVPFFQGIKPLSQGSSSEHRRHWLGGLLLTLIWLALLASASRPTWVGEPIELPVSGRDLLIAVDISGSMDTQDMIISGQALDRLSVVKYVVGEFVKRRAQDRLGLILFGTNAYLQSPLTFDRDTVGTLLQEAQTRFAGEKTAIGEAVGLAVKRLKDRPESNRVLILLTDGANTAGAVTPMKAADLAKQAGVKIYTIGVGADVSARSLLSNPFARRSAVSDLDEETLYNIAETTGGQYFRARNPQELMNIYAELDALEPIKQEAEVFRPTKALYYYPLAVALLLSGLWALTSLFIPLFRRLGTNKAHANL</sequence>
<proteinExistence type="predicted"/>
<dbReference type="PANTHER" id="PTHR22550">
    <property type="entry name" value="SPORE GERMINATION PROTEIN"/>
    <property type="match status" value="1"/>
</dbReference>
<evidence type="ECO:0000313" key="3">
    <source>
        <dbReference type="EMBL" id="GLS26549.1"/>
    </source>
</evidence>
<keyword evidence="1" id="KW-0472">Membrane</keyword>
<dbReference type="InterPro" id="IPR033881">
    <property type="entry name" value="vWA_BatA_type"/>
</dbReference>
<dbReference type="CDD" id="cd01467">
    <property type="entry name" value="vWA_BatA_type"/>
    <property type="match status" value="1"/>
</dbReference>
<feature type="transmembrane region" description="Helical" evidence="1">
    <location>
        <begin position="306"/>
        <end position="330"/>
    </location>
</feature>
<keyword evidence="1" id="KW-0812">Transmembrane</keyword>
<evidence type="ECO:0000313" key="4">
    <source>
        <dbReference type="Proteomes" id="UP001156870"/>
    </source>
</evidence>
<dbReference type="InterPro" id="IPR002035">
    <property type="entry name" value="VWF_A"/>
</dbReference>
<gene>
    <name evidence="3" type="ORF">GCM10007877_22650</name>
</gene>
<dbReference type="Proteomes" id="UP001156870">
    <property type="component" value="Unassembled WGS sequence"/>
</dbReference>
<comment type="caution">
    <text evidence="3">The sequence shown here is derived from an EMBL/GenBank/DDBJ whole genome shotgun (WGS) entry which is preliminary data.</text>
</comment>
<evidence type="ECO:0000259" key="2">
    <source>
        <dbReference type="PROSITE" id="PS50234"/>
    </source>
</evidence>
<dbReference type="Gene3D" id="3.40.50.410">
    <property type="entry name" value="von Willebrand factor, type A domain"/>
    <property type="match status" value="1"/>
</dbReference>
<keyword evidence="1" id="KW-1133">Transmembrane helix</keyword>
<dbReference type="InterPro" id="IPR036465">
    <property type="entry name" value="vWFA_dom_sf"/>
</dbReference>
<dbReference type="RefSeq" id="WP_232593177.1">
    <property type="nucleotide sequence ID" value="NZ_BSPD01000056.1"/>
</dbReference>
<dbReference type="Pfam" id="PF00092">
    <property type="entry name" value="VWA"/>
    <property type="match status" value="1"/>
</dbReference>
<dbReference type="PROSITE" id="PS50234">
    <property type="entry name" value="VWFA"/>
    <property type="match status" value="1"/>
</dbReference>
<protein>
    <recommendedName>
        <fullName evidence="2">VWFA domain-containing protein</fullName>
    </recommendedName>
</protein>
<dbReference type="AlphaFoldDB" id="A0AA37T3U1"/>
<dbReference type="PANTHER" id="PTHR22550:SF18">
    <property type="entry name" value="VWFA DOMAIN-CONTAINING PROTEIN"/>
    <property type="match status" value="1"/>
</dbReference>
<reference evidence="3 4" key="1">
    <citation type="journal article" date="2014" name="Int. J. Syst. Evol. Microbiol.">
        <title>Complete genome sequence of Corynebacterium casei LMG S-19264T (=DSM 44701T), isolated from a smear-ripened cheese.</title>
        <authorList>
            <consortium name="US DOE Joint Genome Institute (JGI-PGF)"/>
            <person name="Walter F."/>
            <person name="Albersmeier A."/>
            <person name="Kalinowski J."/>
            <person name="Ruckert C."/>
        </authorList>
    </citation>
    <scope>NUCLEOTIDE SEQUENCE [LARGE SCALE GENOMIC DNA]</scope>
    <source>
        <strain evidence="3 4">NBRC 110095</strain>
    </source>
</reference>
<feature type="transmembrane region" description="Helical" evidence="1">
    <location>
        <begin position="6"/>
        <end position="26"/>
    </location>
</feature>
<keyword evidence="4" id="KW-1185">Reference proteome</keyword>